<feature type="region of interest" description="Disordered" evidence="1">
    <location>
        <begin position="430"/>
        <end position="456"/>
    </location>
</feature>
<dbReference type="EMBL" id="KN819787">
    <property type="protein sequence ID" value="KIJ07781.1"/>
    <property type="molecule type" value="Genomic_DNA"/>
</dbReference>
<dbReference type="PANTHER" id="PTHR38248">
    <property type="entry name" value="FUNK1 6"/>
    <property type="match status" value="1"/>
</dbReference>
<keyword evidence="4" id="KW-1185">Reference proteome</keyword>
<dbReference type="Pfam" id="PF17667">
    <property type="entry name" value="Pkinase_fungal"/>
    <property type="match status" value="2"/>
</dbReference>
<dbReference type="PROSITE" id="PS50011">
    <property type="entry name" value="PROTEIN_KINASE_DOM"/>
    <property type="match status" value="1"/>
</dbReference>
<evidence type="ECO:0000259" key="2">
    <source>
        <dbReference type="PROSITE" id="PS50011"/>
    </source>
</evidence>
<feature type="region of interest" description="Disordered" evidence="1">
    <location>
        <begin position="138"/>
        <end position="165"/>
    </location>
</feature>
<dbReference type="SUPFAM" id="SSF56112">
    <property type="entry name" value="Protein kinase-like (PK-like)"/>
    <property type="match status" value="1"/>
</dbReference>
<dbReference type="Gene3D" id="1.10.510.10">
    <property type="entry name" value="Transferase(Phosphotransferase) domain 1"/>
    <property type="match status" value="1"/>
</dbReference>
<dbReference type="GO" id="GO:0005524">
    <property type="term" value="F:ATP binding"/>
    <property type="evidence" value="ECO:0007669"/>
    <property type="project" value="InterPro"/>
</dbReference>
<protein>
    <submittedName>
        <fullName evidence="3">Unplaced genomic scaffold PAXINscaffold_465, whole genome shotgun sequence</fullName>
    </submittedName>
</protein>
<name>A0A0C9TKA9_PAXIN</name>
<dbReference type="InterPro" id="IPR000719">
    <property type="entry name" value="Prot_kinase_dom"/>
</dbReference>
<dbReference type="GO" id="GO:0004672">
    <property type="term" value="F:protein kinase activity"/>
    <property type="evidence" value="ECO:0007669"/>
    <property type="project" value="InterPro"/>
</dbReference>
<reference evidence="4" key="2">
    <citation type="submission" date="2015-01" db="EMBL/GenBank/DDBJ databases">
        <title>Evolutionary Origins and Diversification of the Mycorrhizal Mutualists.</title>
        <authorList>
            <consortium name="DOE Joint Genome Institute"/>
            <consortium name="Mycorrhizal Genomics Consortium"/>
            <person name="Kohler A."/>
            <person name="Kuo A."/>
            <person name="Nagy L.G."/>
            <person name="Floudas D."/>
            <person name="Copeland A."/>
            <person name="Barry K.W."/>
            <person name="Cichocki N."/>
            <person name="Veneault-Fourrey C."/>
            <person name="LaButti K."/>
            <person name="Lindquist E.A."/>
            <person name="Lipzen A."/>
            <person name="Lundell T."/>
            <person name="Morin E."/>
            <person name="Murat C."/>
            <person name="Riley R."/>
            <person name="Ohm R."/>
            <person name="Sun H."/>
            <person name="Tunlid A."/>
            <person name="Henrissat B."/>
            <person name="Grigoriev I.V."/>
            <person name="Hibbett D.S."/>
            <person name="Martin F."/>
        </authorList>
    </citation>
    <scope>NUCLEOTIDE SEQUENCE [LARGE SCALE GENOMIC DNA]</scope>
    <source>
        <strain evidence="4">ATCC 200175</strain>
    </source>
</reference>
<dbReference type="AlphaFoldDB" id="A0A0C9TKA9"/>
<feature type="compositionally biased region" description="Acidic residues" evidence="1">
    <location>
        <begin position="437"/>
        <end position="446"/>
    </location>
</feature>
<evidence type="ECO:0000313" key="4">
    <source>
        <dbReference type="Proteomes" id="UP000053647"/>
    </source>
</evidence>
<evidence type="ECO:0000256" key="1">
    <source>
        <dbReference type="SAM" id="MobiDB-lite"/>
    </source>
</evidence>
<dbReference type="InterPro" id="IPR008266">
    <property type="entry name" value="Tyr_kinase_AS"/>
</dbReference>
<dbReference type="OrthoDB" id="5569250at2759"/>
<reference evidence="3 4" key="1">
    <citation type="submission" date="2014-06" db="EMBL/GenBank/DDBJ databases">
        <authorList>
            <consortium name="DOE Joint Genome Institute"/>
            <person name="Kuo A."/>
            <person name="Kohler A."/>
            <person name="Nagy L.G."/>
            <person name="Floudas D."/>
            <person name="Copeland A."/>
            <person name="Barry K.W."/>
            <person name="Cichocki N."/>
            <person name="Veneault-Fourrey C."/>
            <person name="LaButti K."/>
            <person name="Lindquist E.A."/>
            <person name="Lipzen A."/>
            <person name="Lundell T."/>
            <person name="Morin E."/>
            <person name="Murat C."/>
            <person name="Sun H."/>
            <person name="Tunlid A."/>
            <person name="Henrissat B."/>
            <person name="Grigoriev I.V."/>
            <person name="Hibbett D.S."/>
            <person name="Martin F."/>
            <person name="Nordberg H.P."/>
            <person name="Cantor M.N."/>
            <person name="Hua S.X."/>
        </authorList>
    </citation>
    <scope>NUCLEOTIDE SEQUENCE [LARGE SCALE GENOMIC DNA]</scope>
    <source>
        <strain evidence="3 4">ATCC 200175</strain>
    </source>
</reference>
<feature type="region of interest" description="Disordered" evidence="1">
    <location>
        <begin position="347"/>
        <end position="399"/>
    </location>
</feature>
<evidence type="ECO:0000313" key="3">
    <source>
        <dbReference type="EMBL" id="KIJ07781.1"/>
    </source>
</evidence>
<dbReference type="PROSITE" id="PS00109">
    <property type="entry name" value="PROTEIN_KINASE_TYR"/>
    <property type="match status" value="1"/>
</dbReference>
<gene>
    <name evidence="3" type="ORF">PAXINDRAFT_173252</name>
</gene>
<feature type="compositionally biased region" description="Polar residues" evidence="1">
    <location>
        <begin position="383"/>
        <end position="399"/>
    </location>
</feature>
<dbReference type="HOGENOM" id="CLU_014277_1_0_1"/>
<sequence>MRVIIRRDYGNTPDVPVRTEDHSSPTKQSASNRQPSQPHTRGYVDNAIQHELAQARFIADDLGDHMFGHLVPTDMAKDILKQFIADCVVEIYDSSSETPNKPLGPKSKRVRKALAAAFKDARAHGCIRSDSDAVMAETKSVEADKKQGRGKKSKQQDNPYSWRWRDFPREPIGEDKLVTFLNDITDRALEVAKPRLDSNCKVRNRFAAPQDKYHGVPLSYEPDGEDMRPDFLVLPVKAFSPDFKTVDQKYVNFTALRAVGESKNKDFASGLDQVHRYARGIRRAQPWVHFVVALTVTRSRLALVRGDGSGTERLELVLSDGRGCIELIRILLGIALAEGDDLGQSSEVELETKERSCKVSKAKAPPPPKEAPPAEGHDRESKATASSSQLYSAPASLSTHDTSQSVLSSSGLAPHISDASVPSSAAVSSNSKRSYYEVDDGDDAGEDERKPSKKANRTEVPVVAFIPVAVYGRKCLGILFTTSSIRGRGTAVFCVVDVKDESRLLALKMSWQDVEREAEQNEVLEVLEKSRLKKIKLKESNPHANLVVPFESFKASRKNETCTTLGAIRAFLDDQLTGFAVENRVLSVSLSELKRPVKYFWGVHDFVRGVRGAVLGHQYLTSIGVLHRDISENNVVLARRPGEERGYLIDFDMAKLQEPEKPTEAAATVRTKRKGLIDDPGVARSSLPIPSDGVKPLKALRTGTIPYMSFNVLYGGRHTHFDDMESFLYVVFLFFFTYAGPLSKEELRIADTRGFTQPVGSGRLTHIRGWPSEFAMWSDGPPQQIAKDKDTSLGKTDSGTKLVDSAEVNHCLQKNWESGLYLGIRRLLLSLWTLFADSRLSDGFPLPRTQVTHGEFIEVLDLWLKEYRGNEQEFSNCPFT</sequence>
<feature type="compositionally biased region" description="Polar residues" evidence="1">
    <location>
        <begin position="25"/>
        <end position="39"/>
    </location>
</feature>
<accession>A0A0C9TKA9</accession>
<proteinExistence type="predicted"/>
<dbReference type="InterPro" id="IPR040976">
    <property type="entry name" value="Pkinase_fungal"/>
</dbReference>
<dbReference type="PANTHER" id="PTHR38248:SF2">
    <property type="entry name" value="FUNK1 11"/>
    <property type="match status" value="1"/>
</dbReference>
<dbReference type="InterPro" id="IPR011009">
    <property type="entry name" value="Kinase-like_dom_sf"/>
</dbReference>
<organism evidence="3 4">
    <name type="scientific">Paxillus involutus ATCC 200175</name>
    <dbReference type="NCBI Taxonomy" id="664439"/>
    <lineage>
        <taxon>Eukaryota</taxon>
        <taxon>Fungi</taxon>
        <taxon>Dikarya</taxon>
        <taxon>Basidiomycota</taxon>
        <taxon>Agaricomycotina</taxon>
        <taxon>Agaricomycetes</taxon>
        <taxon>Agaricomycetidae</taxon>
        <taxon>Boletales</taxon>
        <taxon>Paxilineae</taxon>
        <taxon>Paxillaceae</taxon>
        <taxon>Paxillus</taxon>
    </lineage>
</organism>
<feature type="region of interest" description="Disordered" evidence="1">
    <location>
        <begin position="7"/>
        <end position="41"/>
    </location>
</feature>
<feature type="domain" description="Protein kinase" evidence="2">
    <location>
        <begin position="465"/>
        <end position="856"/>
    </location>
</feature>
<dbReference type="Proteomes" id="UP000053647">
    <property type="component" value="Unassembled WGS sequence"/>
</dbReference>